<gene>
    <name evidence="2" type="ORF">WUBG_15243</name>
</gene>
<evidence type="ECO:0000313" key="2">
    <source>
        <dbReference type="EMBL" id="EJW73850.1"/>
    </source>
</evidence>
<dbReference type="Gene3D" id="1.20.1640.10">
    <property type="entry name" value="Multidrug efflux transporter AcrB transmembrane domain"/>
    <property type="match status" value="1"/>
</dbReference>
<evidence type="ECO:0000256" key="1">
    <source>
        <dbReference type="SAM" id="Phobius"/>
    </source>
</evidence>
<comment type="caution">
    <text evidence="2">The sequence shown here is derived from an EMBL/GenBank/DDBJ whole genome shotgun (WGS) entry which is preliminary data.</text>
</comment>
<feature type="transmembrane region" description="Helical" evidence="1">
    <location>
        <begin position="50"/>
        <end position="74"/>
    </location>
</feature>
<dbReference type="Proteomes" id="UP000004810">
    <property type="component" value="Unassembled WGS sequence"/>
</dbReference>
<proteinExistence type="predicted"/>
<dbReference type="AlphaFoldDB" id="J9AI37"/>
<feature type="transmembrane region" description="Helical" evidence="1">
    <location>
        <begin position="21"/>
        <end position="44"/>
    </location>
</feature>
<protein>
    <recommendedName>
        <fullName evidence="4">SSD domain-containing protein</fullName>
    </recommendedName>
</protein>
<evidence type="ECO:0000313" key="3">
    <source>
        <dbReference type="Proteomes" id="UP000004810"/>
    </source>
</evidence>
<keyword evidence="1" id="KW-0812">Transmembrane</keyword>
<dbReference type="SUPFAM" id="SSF82866">
    <property type="entry name" value="Multidrug efflux transporter AcrB transmembrane domain"/>
    <property type="match status" value="1"/>
</dbReference>
<name>J9AI37_WUCBA</name>
<feature type="non-terminal residue" evidence="2">
    <location>
        <position position="105"/>
    </location>
</feature>
<sequence>SNNYNGMHYVHMLYIYNKLPPTVVASLTIFSIFYCLMGILSLFGLDLDPITMIVVIIAIGFSVDFTAHTCYHFYHYDNSPHISNKCNDYQTRKLTDIYLVVGEPI</sequence>
<organism evidence="2 3">
    <name type="scientific">Wuchereria bancrofti</name>
    <dbReference type="NCBI Taxonomy" id="6293"/>
    <lineage>
        <taxon>Eukaryota</taxon>
        <taxon>Metazoa</taxon>
        <taxon>Ecdysozoa</taxon>
        <taxon>Nematoda</taxon>
        <taxon>Chromadorea</taxon>
        <taxon>Rhabditida</taxon>
        <taxon>Spirurina</taxon>
        <taxon>Spiruromorpha</taxon>
        <taxon>Filarioidea</taxon>
        <taxon>Onchocercidae</taxon>
        <taxon>Wuchereria</taxon>
    </lineage>
</organism>
<dbReference type="GO" id="GO:0005886">
    <property type="term" value="C:plasma membrane"/>
    <property type="evidence" value="ECO:0007669"/>
    <property type="project" value="TreeGrafter"/>
</dbReference>
<feature type="non-terminal residue" evidence="2">
    <location>
        <position position="1"/>
    </location>
</feature>
<dbReference type="PANTHER" id="PTHR10796">
    <property type="entry name" value="PATCHED-RELATED"/>
    <property type="match status" value="1"/>
</dbReference>
<keyword evidence="1" id="KW-1133">Transmembrane helix</keyword>
<dbReference type="GO" id="GO:0006897">
    <property type="term" value="P:endocytosis"/>
    <property type="evidence" value="ECO:0007669"/>
    <property type="project" value="TreeGrafter"/>
</dbReference>
<dbReference type="PANTHER" id="PTHR10796:SF94">
    <property type="entry name" value="SSD DOMAIN-CONTAINING PROTEIN"/>
    <property type="match status" value="1"/>
</dbReference>
<evidence type="ECO:0008006" key="4">
    <source>
        <dbReference type="Google" id="ProtNLM"/>
    </source>
</evidence>
<reference evidence="3" key="1">
    <citation type="submission" date="2012-08" db="EMBL/GenBank/DDBJ databases">
        <title>The Genome Sequence of Wuchereria bancrofti.</title>
        <authorList>
            <person name="Nutman T.B."/>
            <person name="Fink D.L."/>
            <person name="Russ C."/>
            <person name="Young S."/>
            <person name="Zeng Q."/>
            <person name="Koehrsen M."/>
            <person name="Alvarado L."/>
            <person name="Berlin A."/>
            <person name="Chapman S.B."/>
            <person name="Chen Z."/>
            <person name="Freedman E."/>
            <person name="Gellesch M."/>
            <person name="Goldberg J."/>
            <person name="Griggs A."/>
            <person name="Gujja S."/>
            <person name="Heilman E.R."/>
            <person name="Heiman D."/>
            <person name="Hepburn T."/>
            <person name="Howarth C."/>
            <person name="Jen D."/>
            <person name="Larson L."/>
            <person name="Lewis B."/>
            <person name="Mehta T."/>
            <person name="Park D."/>
            <person name="Pearson M."/>
            <person name="Roberts A."/>
            <person name="Saif S."/>
            <person name="Shea T."/>
            <person name="Shenoy N."/>
            <person name="Sisk P."/>
            <person name="Stolte C."/>
            <person name="Sykes S."/>
            <person name="Walk T."/>
            <person name="White J."/>
            <person name="Yandava C."/>
            <person name="Haas B."/>
            <person name="Henn M.R."/>
            <person name="Nusbaum C."/>
            <person name="Birren B."/>
        </authorList>
    </citation>
    <scope>NUCLEOTIDE SEQUENCE [LARGE SCALE GENOMIC DNA]</scope>
    <source>
        <strain evidence="3">NA</strain>
    </source>
</reference>
<dbReference type="GO" id="GO:0018996">
    <property type="term" value="P:molting cycle, collagen and cuticulin-based cuticle"/>
    <property type="evidence" value="ECO:0007669"/>
    <property type="project" value="TreeGrafter"/>
</dbReference>
<keyword evidence="1" id="KW-0472">Membrane</keyword>
<dbReference type="EMBL" id="ADBV01013297">
    <property type="protein sequence ID" value="EJW73850.1"/>
    <property type="molecule type" value="Genomic_DNA"/>
</dbReference>
<accession>J9AI37</accession>
<dbReference type="InterPro" id="IPR051697">
    <property type="entry name" value="Patched_domain-protein"/>
</dbReference>
<dbReference type="GO" id="GO:0030659">
    <property type="term" value="C:cytoplasmic vesicle membrane"/>
    <property type="evidence" value="ECO:0007669"/>
    <property type="project" value="TreeGrafter"/>
</dbReference>